<feature type="domain" description="Beta-hexosaminidase eukaryotic type N-terminal" evidence="11">
    <location>
        <begin position="35"/>
        <end position="153"/>
    </location>
</feature>
<proteinExistence type="inferred from homology"/>
<keyword evidence="5" id="KW-0325">Glycoprotein</keyword>
<dbReference type="InterPro" id="IPR029019">
    <property type="entry name" value="HEX_eukaryotic_N"/>
</dbReference>
<reference evidence="12" key="1">
    <citation type="submission" date="2020-03" db="EMBL/GenBank/DDBJ databases">
        <title>A high-quality chromosome-level genome assembly of a woody plant with both climbing and erect habits, Rhamnella rubrinervis.</title>
        <authorList>
            <person name="Lu Z."/>
            <person name="Yang Y."/>
            <person name="Zhu X."/>
            <person name="Sun Y."/>
        </authorList>
    </citation>
    <scope>NUCLEOTIDE SEQUENCE</scope>
    <source>
        <strain evidence="12">BYM</strain>
        <tissue evidence="12">Leaf</tissue>
    </source>
</reference>
<evidence type="ECO:0000256" key="7">
    <source>
        <dbReference type="PIRNR" id="PIRNR001093"/>
    </source>
</evidence>
<dbReference type="GO" id="GO:0030203">
    <property type="term" value="P:glycosaminoglycan metabolic process"/>
    <property type="evidence" value="ECO:0007669"/>
    <property type="project" value="TreeGrafter"/>
</dbReference>
<evidence type="ECO:0000313" key="12">
    <source>
        <dbReference type="EMBL" id="KAF3452661.1"/>
    </source>
</evidence>
<protein>
    <recommendedName>
        <fullName evidence="7">Beta-hexosaminidase</fullName>
        <ecNumber evidence="7">3.2.1.52</ecNumber>
    </recommendedName>
</protein>
<dbReference type="InterPro" id="IPR025705">
    <property type="entry name" value="Beta_hexosaminidase_sua/sub"/>
</dbReference>
<accession>A0A8K0MND5</accession>
<dbReference type="PIRSF" id="PIRSF001093">
    <property type="entry name" value="B-hxosamndse_ab_euk"/>
    <property type="match status" value="1"/>
</dbReference>
<keyword evidence="3 9" id="KW-0732">Signal</keyword>
<evidence type="ECO:0000256" key="2">
    <source>
        <dbReference type="ARBA" id="ARBA00006285"/>
    </source>
</evidence>
<dbReference type="Proteomes" id="UP000796880">
    <property type="component" value="Unassembled WGS sequence"/>
</dbReference>
<keyword evidence="6 7" id="KW-0326">Glycosidase</keyword>
<evidence type="ECO:0000313" key="13">
    <source>
        <dbReference type="Proteomes" id="UP000796880"/>
    </source>
</evidence>
<dbReference type="EC" id="3.2.1.52" evidence="7"/>
<evidence type="ECO:0000256" key="4">
    <source>
        <dbReference type="ARBA" id="ARBA00022801"/>
    </source>
</evidence>
<dbReference type="FunFam" id="3.20.20.80:FF:000063">
    <property type="entry name" value="Beta-hexosaminidase"/>
    <property type="match status" value="1"/>
</dbReference>
<evidence type="ECO:0000256" key="9">
    <source>
        <dbReference type="SAM" id="SignalP"/>
    </source>
</evidence>
<sequence length="581" mass="65151">MNSMADDHVPLTIIIFLLCIWTFPIQSTHSATINVWPKPRTFTWSQPTAHLLSPNFTITSPTHLYLSPAVHRYLRLIISEHYRPLVSPSSVDLNTSAPPLHTLSITISDLTAQLHHGVDETYSLTVPSNGGSANITAKTVWGAMRGLETFSQLVWGNPSSVAVGLYVWDSPLYAHRGLMLDTSRNYYGVEDILRTIKAMSENKMNVFHWHITDSHSFPLVVPSEPQLAAKGSYGSNMQYSPAEVAQIVKFGFEHGVRVLPEIDSPGHTGSWAEAYPDIVTCANMFWWPAGTQWEKRLASEPGTGHLNPLKPKTYQVLKNVIRDVTNLFPEPFYHSGADEIIPECWKSDETIQAFLKDNGTLSEVLEIFINSTLPYILSLNRTVVYWEDVLLDDNIHVTTSTLPKENTILQTWNNGHSNTKRIVSSGYRAIVSSSDFYYLDCGHGDFVGNDSQYDNQTGSGQRDGGSWCGPFKTWQTIYNYEIDYGLTEEEAKLVMGGEVALWSEQADPTVLDSRVWPRASAMAESLWSGNRDEKGAKRFAEATDRLNEWRNRMVKRGTAAEPIQPLWCVRNPGMCNTLNSS</sequence>
<dbReference type="InterPro" id="IPR017853">
    <property type="entry name" value="GH"/>
</dbReference>
<evidence type="ECO:0000256" key="6">
    <source>
        <dbReference type="ARBA" id="ARBA00023295"/>
    </source>
</evidence>
<feature type="signal peptide" evidence="9">
    <location>
        <begin position="1"/>
        <end position="30"/>
    </location>
</feature>
<dbReference type="EMBL" id="VOIH02000002">
    <property type="protein sequence ID" value="KAF3452661.1"/>
    <property type="molecule type" value="Genomic_DNA"/>
</dbReference>
<evidence type="ECO:0000256" key="3">
    <source>
        <dbReference type="ARBA" id="ARBA00022729"/>
    </source>
</evidence>
<gene>
    <name evidence="12" type="ORF">FNV43_RR03094</name>
</gene>
<dbReference type="Pfam" id="PF00728">
    <property type="entry name" value="Glyco_hydro_20"/>
    <property type="match status" value="1"/>
</dbReference>
<name>A0A8K0MND5_9ROSA</name>
<dbReference type="CDD" id="cd06562">
    <property type="entry name" value="GH20_HexA_HexB-like"/>
    <property type="match status" value="1"/>
</dbReference>
<dbReference type="InterPro" id="IPR029018">
    <property type="entry name" value="Hex-like_dom2"/>
</dbReference>
<dbReference type="Gene3D" id="3.30.379.10">
    <property type="entry name" value="Chitobiase/beta-hexosaminidase domain 2-like"/>
    <property type="match status" value="1"/>
</dbReference>
<evidence type="ECO:0000259" key="10">
    <source>
        <dbReference type="Pfam" id="PF00728"/>
    </source>
</evidence>
<dbReference type="Gene3D" id="3.20.20.80">
    <property type="entry name" value="Glycosidases"/>
    <property type="match status" value="1"/>
</dbReference>
<feature type="domain" description="Glycoside hydrolase family 20 catalytic" evidence="10">
    <location>
        <begin position="173"/>
        <end position="529"/>
    </location>
</feature>
<dbReference type="GO" id="GO:0005975">
    <property type="term" value="P:carbohydrate metabolic process"/>
    <property type="evidence" value="ECO:0007669"/>
    <property type="project" value="InterPro"/>
</dbReference>
<dbReference type="InterPro" id="IPR015883">
    <property type="entry name" value="Glyco_hydro_20_cat"/>
</dbReference>
<evidence type="ECO:0000256" key="8">
    <source>
        <dbReference type="PIRSR" id="PIRSR001093-1"/>
    </source>
</evidence>
<feature type="active site" description="Proton donor" evidence="8">
    <location>
        <position position="339"/>
    </location>
</feature>
<dbReference type="GO" id="GO:0016020">
    <property type="term" value="C:membrane"/>
    <property type="evidence" value="ECO:0007669"/>
    <property type="project" value="TreeGrafter"/>
</dbReference>
<dbReference type="GO" id="GO:0004563">
    <property type="term" value="F:beta-N-acetylhexosaminidase activity"/>
    <property type="evidence" value="ECO:0007669"/>
    <property type="project" value="UniProtKB-EC"/>
</dbReference>
<organism evidence="12 13">
    <name type="scientific">Rhamnella rubrinervis</name>
    <dbReference type="NCBI Taxonomy" id="2594499"/>
    <lineage>
        <taxon>Eukaryota</taxon>
        <taxon>Viridiplantae</taxon>
        <taxon>Streptophyta</taxon>
        <taxon>Embryophyta</taxon>
        <taxon>Tracheophyta</taxon>
        <taxon>Spermatophyta</taxon>
        <taxon>Magnoliopsida</taxon>
        <taxon>eudicotyledons</taxon>
        <taxon>Gunneridae</taxon>
        <taxon>Pentapetalae</taxon>
        <taxon>rosids</taxon>
        <taxon>fabids</taxon>
        <taxon>Rosales</taxon>
        <taxon>Rhamnaceae</taxon>
        <taxon>rhamnoid group</taxon>
        <taxon>Rhamneae</taxon>
        <taxon>Rhamnella</taxon>
    </lineage>
</organism>
<dbReference type="OrthoDB" id="428480at2759"/>
<evidence type="ECO:0000256" key="5">
    <source>
        <dbReference type="ARBA" id="ARBA00023180"/>
    </source>
</evidence>
<dbReference type="PANTHER" id="PTHR22600:SF26">
    <property type="entry name" value="BETA-N-ACETYLHEXOSAMINIDASE"/>
    <property type="match status" value="1"/>
</dbReference>
<comment type="similarity">
    <text evidence="2 7">Belongs to the glycosyl hydrolase 20 family.</text>
</comment>
<dbReference type="SUPFAM" id="SSF51445">
    <property type="entry name" value="(Trans)glycosidases"/>
    <property type="match status" value="1"/>
</dbReference>
<evidence type="ECO:0000259" key="11">
    <source>
        <dbReference type="Pfam" id="PF14845"/>
    </source>
</evidence>
<dbReference type="PANTHER" id="PTHR22600">
    <property type="entry name" value="BETA-HEXOSAMINIDASE"/>
    <property type="match status" value="1"/>
</dbReference>
<evidence type="ECO:0000256" key="1">
    <source>
        <dbReference type="ARBA" id="ARBA00001231"/>
    </source>
</evidence>
<feature type="chain" id="PRO_5035476149" description="Beta-hexosaminidase" evidence="9">
    <location>
        <begin position="31"/>
        <end position="581"/>
    </location>
</feature>
<keyword evidence="4 7" id="KW-0378">Hydrolase</keyword>
<comment type="catalytic activity">
    <reaction evidence="1 7">
        <text>Hydrolysis of terminal non-reducing N-acetyl-D-hexosamine residues in N-acetyl-beta-D-hexosaminides.</text>
        <dbReference type="EC" id="3.2.1.52"/>
    </reaction>
</comment>
<dbReference type="Pfam" id="PF14845">
    <property type="entry name" value="Glycohydro_20b2"/>
    <property type="match status" value="1"/>
</dbReference>
<dbReference type="AlphaFoldDB" id="A0A8K0MND5"/>
<comment type="caution">
    <text evidence="12">The sequence shown here is derived from an EMBL/GenBank/DDBJ whole genome shotgun (WGS) entry which is preliminary data.</text>
</comment>
<keyword evidence="13" id="KW-1185">Reference proteome</keyword>
<dbReference type="SUPFAM" id="SSF55545">
    <property type="entry name" value="beta-N-acetylhexosaminidase-like domain"/>
    <property type="match status" value="1"/>
</dbReference>
<dbReference type="PRINTS" id="PR00738">
    <property type="entry name" value="GLHYDRLASE20"/>
</dbReference>